<gene>
    <name evidence="3" type="ORF">RXV79_23100</name>
</gene>
<dbReference type="Proteomes" id="UP001303946">
    <property type="component" value="Chromosome"/>
</dbReference>
<feature type="region of interest" description="Disordered" evidence="1">
    <location>
        <begin position="150"/>
        <end position="176"/>
    </location>
</feature>
<accession>A0ABZ0CXT2</accession>
<dbReference type="EMBL" id="CP136336">
    <property type="protein sequence ID" value="WOB07782.1"/>
    <property type="molecule type" value="Genomic_DNA"/>
</dbReference>
<organism evidence="3 4">
    <name type="scientific">Piscinibacter gummiphilus</name>
    <dbReference type="NCBI Taxonomy" id="946333"/>
    <lineage>
        <taxon>Bacteria</taxon>
        <taxon>Pseudomonadati</taxon>
        <taxon>Pseudomonadota</taxon>
        <taxon>Betaproteobacteria</taxon>
        <taxon>Burkholderiales</taxon>
        <taxon>Sphaerotilaceae</taxon>
        <taxon>Piscinibacter</taxon>
    </lineage>
</organism>
<name>A0ABZ0CXT2_9BURK</name>
<dbReference type="RefSeq" id="WP_316700437.1">
    <property type="nucleotide sequence ID" value="NZ_CP136336.1"/>
</dbReference>
<keyword evidence="4" id="KW-1185">Reference proteome</keyword>
<proteinExistence type="predicted"/>
<feature type="signal peptide" evidence="2">
    <location>
        <begin position="1"/>
        <end position="27"/>
    </location>
</feature>
<sequence length="323" mass="35010">MKRNPGTPSVTRLLALALAFSFGPAIASPDPLLVGCWRSQQVEVTMSDKTLRNTNGDCVIQYTATQALSRCQADPGQTENLSSYEVIGPGQLRVTPLDPVTSKPKAAPATMAYRIEGDWLLFDRPFPSPAATQAKQPIRIRSISVRVPADGTTRCEPRGETGVRIGRTPKSSLSVSAPPGWRPLLLDPATDKRLGPAVNSSLFLGAFTPMNATAERPETNQLVIVLDDTRHGPLPVKDERFESVKRQFSSEFTKGQITCDEPDRICASIRQPDGGHAYTELLNLKGRVAIITGAVAQEVPGASALLEKAVQGFVEKLREENRN</sequence>
<reference evidence="3 4" key="1">
    <citation type="submission" date="2023-10" db="EMBL/GenBank/DDBJ databases">
        <title>Bacteria for the degradation of biodegradable plastic PBAT(Polybutylene adipate terephthalate).</title>
        <authorList>
            <person name="Weon H.-Y."/>
            <person name="Yeon J."/>
        </authorList>
    </citation>
    <scope>NUCLEOTIDE SEQUENCE [LARGE SCALE GENOMIC DNA]</scope>
    <source>
        <strain evidence="3 4">SBD 7-3</strain>
    </source>
</reference>
<feature type="chain" id="PRO_5045466787" evidence="2">
    <location>
        <begin position="28"/>
        <end position="323"/>
    </location>
</feature>
<evidence type="ECO:0000313" key="4">
    <source>
        <dbReference type="Proteomes" id="UP001303946"/>
    </source>
</evidence>
<evidence type="ECO:0000313" key="3">
    <source>
        <dbReference type="EMBL" id="WOB07782.1"/>
    </source>
</evidence>
<protein>
    <submittedName>
        <fullName evidence="3">Uncharacterized protein</fullName>
    </submittedName>
</protein>
<keyword evidence="2" id="KW-0732">Signal</keyword>
<evidence type="ECO:0000256" key="2">
    <source>
        <dbReference type="SAM" id="SignalP"/>
    </source>
</evidence>
<evidence type="ECO:0000256" key="1">
    <source>
        <dbReference type="SAM" id="MobiDB-lite"/>
    </source>
</evidence>